<dbReference type="Gene3D" id="3.30.1330.30">
    <property type="match status" value="1"/>
</dbReference>
<keyword evidence="2" id="KW-0687">Ribonucleoprotein</keyword>
<dbReference type="Proteomes" id="UP001238450">
    <property type="component" value="Unassembled WGS sequence"/>
</dbReference>
<evidence type="ECO:0000313" key="2">
    <source>
        <dbReference type="EMBL" id="MDQ0418221.1"/>
    </source>
</evidence>
<protein>
    <submittedName>
        <fullName evidence="2">Large subunit ribosomal protein L7A</fullName>
    </submittedName>
</protein>
<reference evidence="2 3" key="1">
    <citation type="submission" date="2023-07" db="EMBL/GenBank/DDBJ databases">
        <title>Genomic Encyclopedia of Type Strains, Phase IV (KMG-IV): sequencing the most valuable type-strain genomes for metagenomic binning, comparative biology and taxonomic classification.</title>
        <authorList>
            <person name="Goeker M."/>
        </authorList>
    </citation>
    <scope>NUCLEOTIDE SEQUENCE [LARGE SCALE GENOMIC DNA]</scope>
    <source>
        <strain evidence="2 3">DSM 46876</strain>
    </source>
</reference>
<dbReference type="Pfam" id="PF01248">
    <property type="entry name" value="Ribosomal_L7Ae"/>
    <property type="match status" value="1"/>
</dbReference>
<dbReference type="InterPro" id="IPR004038">
    <property type="entry name" value="Ribosomal_eL8/eL30/eS12/Gad45"/>
</dbReference>
<evidence type="ECO:0000259" key="1">
    <source>
        <dbReference type="Pfam" id="PF01248"/>
    </source>
</evidence>
<keyword evidence="2" id="KW-0689">Ribosomal protein</keyword>
<organism evidence="2 3">
    <name type="scientific">Croceifilum oryzae</name>
    <dbReference type="NCBI Taxonomy" id="1553429"/>
    <lineage>
        <taxon>Bacteria</taxon>
        <taxon>Bacillati</taxon>
        <taxon>Bacillota</taxon>
        <taxon>Bacilli</taxon>
        <taxon>Bacillales</taxon>
        <taxon>Thermoactinomycetaceae</taxon>
        <taxon>Croceifilum</taxon>
    </lineage>
</organism>
<gene>
    <name evidence="2" type="ORF">J2Z48_002411</name>
</gene>
<feature type="domain" description="Ribosomal protein eL8/eL30/eS12/Gadd45" evidence="1">
    <location>
        <begin position="5"/>
        <end position="81"/>
    </location>
</feature>
<sequence>MMSYEKVKVAKAMAIGTKQTKKAVENLSAVEVFVADDADQKIQLLISSICQARGIPVVRVLSMRELGKACGIDVGAATVAICK</sequence>
<dbReference type="GO" id="GO:0005840">
    <property type="term" value="C:ribosome"/>
    <property type="evidence" value="ECO:0007669"/>
    <property type="project" value="UniProtKB-KW"/>
</dbReference>
<keyword evidence="3" id="KW-1185">Reference proteome</keyword>
<dbReference type="SUPFAM" id="SSF55315">
    <property type="entry name" value="L30e-like"/>
    <property type="match status" value="1"/>
</dbReference>
<dbReference type="AlphaFoldDB" id="A0AAJ1TLM5"/>
<comment type="caution">
    <text evidence="2">The sequence shown here is derived from an EMBL/GenBank/DDBJ whole genome shotgun (WGS) entry which is preliminary data.</text>
</comment>
<name>A0AAJ1TLM5_9BACL</name>
<dbReference type="EMBL" id="JAUSUV010000010">
    <property type="protein sequence ID" value="MDQ0418221.1"/>
    <property type="molecule type" value="Genomic_DNA"/>
</dbReference>
<dbReference type="InterPro" id="IPR029064">
    <property type="entry name" value="Ribosomal_eL30-like_sf"/>
</dbReference>
<evidence type="ECO:0000313" key="3">
    <source>
        <dbReference type="Proteomes" id="UP001238450"/>
    </source>
</evidence>
<accession>A0AAJ1TLM5</accession>
<proteinExistence type="predicted"/>